<name>B2JEL1_PARP8</name>
<sequence length="94" mass="10171">MRLPALSSTLQRPFPPPSSDTSSRQGSARRRAGEGREQAPQIADKVADAFCIEASFAGITSRSYVKLCELPWNAQACMYLAGTSAPVVKLPFVR</sequence>
<accession>B2JEL1</accession>
<dbReference type="STRING" id="391038.Bphy_2151"/>
<proteinExistence type="predicted"/>
<feature type="region of interest" description="Disordered" evidence="1">
    <location>
        <begin position="1"/>
        <end position="40"/>
    </location>
</feature>
<evidence type="ECO:0000313" key="2">
    <source>
        <dbReference type="EMBL" id="ACC71326.1"/>
    </source>
</evidence>
<evidence type="ECO:0000256" key="1">
    <source>
        <dbReference type="SAM" id="MobiDB-lite"/>
    </source>
</evidence>
<protein>
    <submittedName>
        <fullName evidence="2">Uncharacterized protein</fullName>
    </submittedName>
</protein>
<gene>
    <name evidence="2" type="ordered locus">Bphy_2151</name>
</gene>
<dbReference type="Proteomes" id="UP000001192">
    <property type="component" value="Chromosome 1"/>
</dbReference>
<dbReference type="HOGENOM" id="CLU_2380688_0_0_4"/>
<dbReference type="KEGG" id="bph:Bphy_2151"/>
<dbReference type="AlphaFoldDB" id="B2JEL1"/>
<dbReference type="EMBL" id="CP001043">
    <property type="protein sequence ID" value="ACC71326.1"/>
    <property type="molecule type" value="Genomic_DNA"/>
</dbReference>
<reference evidence="3" key="1">
    <citation type="journal article" date="2014" name="Stand. Genomic Sci.">
        <title>Complete genome sequence of Burkholderia phymatum STM815(T), a broad host range and efficient nitrogen-fixing symbiont of Mimosa species.</title>
        <authorList>
            <person name="Moulin L."/>
            <person name="Klonowska A."/>
            <person name="Caroline B."/>
            <person name="Booth K."/>
            <person name="Vriezen J.A."/>
            <person name="Melkonian R."/>
            <person name="James E.K."/>
            <person name="Young J.P."/>
            <person name="Bena G."/>
            <person name="Hauser L."/>
            <person name="Land M."/>
            <person name="Kyrpides N."/>
            <person name="Bruce D."/>
            <person name="Chain P."/>
            <person name="Copeland A."/>
            <person name="Pitluck S."/>
            <person name="Woyke T."/>
            <person name="Lizotte-Waniewski M."/>
            <person name="Bristow J."/>
            <person name="Riley M."/>
        </authorList>
    </citation>
    <scope>NUCLEOTIDE SEQUENCE [LARGE SCALE GENOMIC DNA]</scope>
    <source>
        <strain evidence="3">DSM 17167 / CIP 108236 / LMG 21445 / STM815</strain>
    </source>
</reference>
<feature type="compositionally biased region" description="Polar residues" evidence="1">
    <location>
        <begin position="1"/>
        <end position="11"/>
    </location>
</feature>
<organism evidence="2 3">
    <name type="scientific">Paraburkholderia phymatum (strain DSM 17167 / CIP 108236 / LMG 21445 / STM815)</name>
    <name type="common">Burkholderia phymatum</name>
    <dbReference type="NCBI Taxonomy" id="391038"/>
    <lineage>
        <taxon>Bacteria</taxon>
        <taxon>Pseudomonadati</taxon>
        <taxon>Pseudomonadota</taxon>
        <taxon>Betaproteobacteria</taxon>
        <taxon>Burkholderiales</taxon>
        <taxon>Burkholderiaceae</taxon>
        <taxon>Paraburkholderia</taxon>
    </lineage>
</organism>
<evidence type="ECO:0000313" key="3">
    <source>
        <dbReference type="Proteomes" id="UP000001192"/>
    </source>
</evidence>
<keyword evidence="3" id="KW-1185">Reference proteome</keyword>